<evidence type="ECO:0000256" key="1">
    <source>
        <dbReference type="ARBA" id="ARBA00023125"/>
    </source>
</evidence>
<keyword evidence="1 2" id="KW-0238">DNA-binding</keyword>
<evidence type="ECO:0000313" key="4">
    <source>
        <dbReference type="EMBL" id="GAC69857.1"/>
    </source>
</evidence>
<organism evidence="4 5">
    <name type="scientific">Gordonia soli NBRC 108243</name>
    <dbReference type="NCBI Taxonomy" id="1223545"/>
    <lineage>
        <taxon>Bacteria</taxon>
        <taxon>Bacillati</taxon>
        <taxon>Actinomycetota</taxon>
        <taxon>Actinomycetes</taxon>
        <taxon>Mycobacteriales</taxon>
        <taxon>Gordoniaceae</taxon>
        <taxon>Gordonia</taxon>
    </lineage>
</organism>
<dbReference type="InterPro" id="IPR001647">
    <property type="entry name" value="HTH_TetR"/>
</dbReference>
<evidence type="ECO:0000259" key="3">
    <source>
        <dbReference type="PROSITE" id="PS50977"/>
    </source>
</evidence>
<dbReference type="eggNOG" id="COG1309">
    <property type="taxonomic scope" value="Bacteria"/>
</dbReference>
<dbReference type="EMBL" id="BANX01000028">
    <property type="protein sequence ID" value="GAC69857.1"/>
    <property type="molecule type" value="Genomic_DNA"/>
</dbReference>
<dbReference type="Proteomes" id="UP000011666">
    <property type="component" value="Unassembled WGS sequence"/>
</dbReference>
<proteinExistence type="predicted"/>
<evidence type="ECO:0000313" key="5">
    <source>
        <dbReference type="Proteomes" id="UP000011666"/>
    </source>
</evidence>
<evidence type="ECO:0000256" key="2">
    <source>
        <dbReference type="PROSITE-ProRule" id="PRU00335"/>
    </source>
</evidence>
<dbReference type="Gene3D" id="1.10.357.10">
    <property type="entry name" value="Tetracycline Repressor, domain 2"/>
    <property type="match status" value="1"/>
</dbReference>
<dbReference type="OrthoDB" id="4331447at2"/>
<reference evidence="4 5" key="1">
    <citation type="submission" date="2013-01" db="EMBL/GenBank/DDBJ databases">
        <title>Whole genome shotgun sequence of Gordonia soli NBRC 108243.</title>
        <authorList>
            <person name="Isaki-Nakamura S."/>
            <person name="Hosoyama A."/>
            <person name="Tsuchikane K."/>
            <person name="Ando Y."/>
            <person name="Baba S."/>
            <person name="Ohji S."/>
            <person name="Hamada M."/>
            <person name="Tamura T."/>
            <person name="Yamazoe A."/>
            <person name="Yamazaki S."/>
            <person name="Fujita N."/>
        </authorList>
    </citation>
    <scope>NUCLEOTIDE SEQUENCE [LARGE SCALE GENOMIC DNA]</scope>
    <source>
        <strain evidence="4 5">NBRC 108243</strain>
    </source>
</reference>
<feature type="domain" description="HTH tetR-type" evidence="3">
    <location>
        <begin position="18"/>
        <end position="78"/>
    </location>
</feature>
<dbReference type="AlphaFoldDB" id="M0QR20"/>
<dbReference type="PRINTS" id="PR00455">
    <property type="entry name" value="HTHTETR"/>
</dbReference>
<dbReference type="GO" id="GO:0003677">
    <property type="term" value="F:DNA binding"/>
    <property type="evidence" value="ECO:0007669"/>
    <property type="project" value="UniProtKB-UniRule"/>
</dbReference>
<dbReference type="Pfam" id="PF00440">
    <property type="entry name" value="TetR_N"/>
    <property type="match status" value="1"/>
</dbReference>
<comment type="caution">
    <text evidence="4">The sequence shown here is derived from an EMBL/GenBank/DDBJ whole genome shotgun (WGS) entry which is preliminary data.</text>
</comment>
<dbReference type="InterPro" id="IPR050624">
    <property type="entry name" value="HTH-type_Tx_Regulator"/>
</dbReference>
<name>M0QR20_9ACTN</name>
<protein>
    <submittedName>
        <fullName evidence="4">Putative TetR family transcriptional regulator</fullName>
    </submittedName>
</protein>
<dbReference type="PROSITE" id="PS50977">
    <property type="entry name" value="HTH_TETR_2"/>
    <property type="match status" value="1"/>
</dbReference>
<accession>M0QR20</accession>
<dbReference type="STRING" id="1223545.GS4_28_01050"/>
<sequence length="201" mass="21944">MASVVRPYRGVSAEDRTRERRERLIDASLDVVSESGIAAATVEAIAGHAGLSKRYFYESFRDRDEILVAALDSVFEPMGARLRSALADGGSTDDRVAVTAATLVHTLADDPRATRLFLAAPGSAALEARRRHLVDEFTPALMRDVLDADPDDARRMMATTLMVAGTTEVLDRWLRGDLPLSREEFTDTLAMLGRRLAAAPD</sequence>
<dbReference type="RefSeq" id="WP_007623317.1">
    <property type="nucleotide sequence ID" value="NZ_BANX01000028.1"/>
</dbReference>
<dbReference type="PANTHER" id="PTHR43479:SF11">
    <property type="entry name" value="ACREF_ENVCD OPERON REPRESSOR-RELATED"/>
    <property type="match status" value="1"/>
</dbReference>
<dbReference type="InterPro" id="IPR009057">
    <property type="entry name" value="Homeodomain-like_sf"/>
</dbReference>
<gene>
    <name evidence="4" type="ORF">GS4_28_01050</name>
</gene>
<keyword evidence="5" id="KW-1185">Reference proteome</keyword>
<dbReference type="SUPFAM" id="SSF46689">
    <property type="entry name" value="Homeodomain-like"/>
    <property type="match status" value="1"/>
</dbReference>
<feature type="DNA-binding region" description="H-T-H motif" evidence="2">
    <location>
        <begin position="41"/>
        <end position="60"/>
    </location>
</feature>
<dbReference type="PANTHER" id="PTHR43479">
    <property type="entry name" value="ACREF/ENVCD OPERON REPRESSOR-RELATED"/>
    <property type="match status" value="1"/>
</dbReference>